<feature type="signal peptide" evidence="2">
    <location>
        <begin position="1"/>
        <end position="20"/>
    </location>
</feature>
<dbReference type="HOGENOM" id="CLU_989826_0_0_0"/>
<evidence type="ECO:0000313" key="3">
    <source>
        <dbReference type="EMBL" id="CCQ91856.1"/>
    </source>
</evidence>
<name>M1Z298_NITG3</name>
<dbReference type="InParanoid" id="M1Z298"/>
<dbReference type="RefSeq" id="WP_005011116.1">
    <property type="nucleotide sequence ID" value="NZ_HG422173.1"/>
</dbReference>
<feature type="chain" id="PRO_5004020220" evidence="2">
    <location>
        <begin position="21"/>
        <end position="281"/>
    </location>
</feature>
<keyword evidence="4" id="KW-1185">Reference proteome</keyword>
<evidence type="ECO:0000313" key="4">
    <source>
        <dbReference type="Proteomes" id="UP000011704"/>
    </source>
</evidence>
<accession>M1Z298</accession>
<keyword evidence="1" id="KW-1133">Transmembrane helix</keyword>
<evidence type="ECO:0000256" key="2">
    <source>
        <dbReference type="SAM" id="SignalP"/>
    </source>
</evidence>
<comment type="caution">
    <text evidence="3">The sequence shown here is derived from an EMBL/GenBank/DDBJ whole genome shotgun (WGS) entry which is preliminary data.</text>
</comment>
<sequence length="281" mass="31929">MNAFFRNTALGFAVWVAAFAAPVAGLSAENRLDITTDPTVTGDGRVTITLHLRNTGSRPLHHVHPMFHFHHTMAHMPMIHELKPGQEVTLVNDQHPPVRRVGSYPVVAMVNYKTGMHSDATRTQLHTDSFHYEEPLKALITGDIRARHQENTDTSTLRIALRNDSPSFKNVRLMLLLPPELTASQFSGMMGFTIHGGQEKHFEVPVKKVAGRPGGEYPVHLLVEYGEMLKHYSSDITGSVYFGPDWGEEPFWPQMLVFLFLFLMLVTALVRRWRHRRRNAY</sequence>
<keyword evidence="2" id="KW-0732">Signal</keyword>
<gene>
    <name evidence="3" type="ORF">NITGR_880002</name>
</gene>
<keyword evidence="1" id="KW-0472">Membrane</keyword>
<feature type="transmembrane region" description="Helical" evidence="1">
    <location>
        <begin position="251"/>
        <end position="270"/>
    </location>
</feature>
<keyword evidence="1" id="KW-0812">Transmembrane</keyword>
<dbReference type="Proteomes" id="UP000011704">
    <property type="component" value="Unassembled WGS sequence"/>
</dbReference>
<proteinExistence type="predicted"/>
<reference evidence="3 4" key="1">
    <citation type="journal article" date="2013" name="Front. Microbiol.">
        <title>The genome of Nitrospina gracilis illuminates the metabolism and evolution of the major marine nitrite oxidizer.</title>
        <authorList>
            <person name="Luecker S."/>
            <person name="Nowka B."/>
            <person name="Rattei T."/>
            <person name="Spieck E."/>
            <person name="and Daims H."/>
        </authorList>
    </citation>
    <scope>NUCLEOTIDE SEQUENCE [LARGE SCALE GENOMIC DNA]</scope>
    <source>
        <strain evidence="3 4">3/211</strain>
    </source>
</reference>
<organism evidence="3 4">
    <name type="scientific">Nitrospina gracilis (strain 3/211)</name>
    <dbReference type="NCBI Taxonomy" id="1266370"/>
    <lineage>
        <taxon>Bacteria</taxon>
        <taxon>Pseudomonadati</taxon>
        <taxon>Nitrospinota/Tectimicrobiota group</taxon>
        <taxon>Nitrospinota</taxon>
        <taxon>Nitrospinia</taxon>
        <taxon>Nitrospinales</taxon>
        <taxon>Nitrospinaceae</taxon>
        <taxon>Nitrospina</taxon>
    </lineage>
</organism>
<evidence type="ECO:0000256" key="1">
    <source>
        <dbReference type="SAM" id="Phobius"/>
    </source>
</evidence>
<dbReference type="AlphaFoldDB" id="M1Z298"/>
<dbReference type="EMBL" id="CAQJ01000097">
    <property type="protein sequence ID" value="CCQ91856.1"/>
    <property type="molecule type" value="Genomic_DNA"/>
</dbReference>
<protein>
    <submittedName>
        <fullName evidence="3">Uncharacterized protein</fullName>
    </submittedName>
</protein>